<proteinExistence type="predicted"/>
<feature type="compositionally biased region" description="Basic and acidic residues" evidence="1">
    <location>
        <begin position="195"/>
        <end position="204"/>
    </location>
</feature>
<sequence>MWAGPKAARTPLLPSIHRPVAHHEQAQLRRHHSVHIGETARGTATVLTAVAATFGRRLRRGSANHHAPNATARVSWARRLSWLARPSPWPGPSALWEEIRRISDGRSDGRTNSACRPCRTTPAPSTAADPHAIRHCPSLLESPVRRHNICGDGAGEGRRTNDSRRATALPTAMTHSAAAADADDDDGGSAGGPNDPERWSDRRGRVGPRAGISDPTPPTIPAAAAAASSCPRHVPPIEAAHWRITAARAVPPSFRLQHAVIYCLLYLLLLVPKPCRGFDIASSDQQQQFRCPETCSYDTPEMPAFEEFCSRPQPRAEASPSTRTIRADAGAVGATRGATPMSAAKPAGLPAEQAAEVQFKEFKELTRKPPRLREGDGESGRGSGRDQGNQAGGHDAPGGPPIDSASGQRSLLTGAAAAAAASSRDKPGEVTRPAPPVSARLVDDDGDQRAATTAEKPETLADDPAPSKITARAAAAAAVVVDKERRESILDETAADGGRVPRLRICEHISPEMLLDRKTFCNASLEERARIWDRLWDEDRKACETVCQMEKLFDRFDCNLRYSVRWSCRHCQSLHQSDTDLRRLTHQNVAIGAAYSARSETRSETGRPDEFGRRFSCVMSVTSERLDASLLDARLSSLVTQRRHREPQQSLQFASASERPSPSPSERFIPMNIVGQRYESTGADALRVLLHRPPPTLVAILSSGRFAPVSRVFLFQPVRIEFTAGLLASTCYACLRADERPGRVVALDTPKQATGFR</sequence>
<evidence type="ECO:0000313" key="2">
    <source>
        <dbReference type="EMBL" id="OQR71423.1"/>
    </source>
</evidence>
<organism evidence="2 3">
    <name type="scientific">Tropilaelaps mercedesae</name>
    <dbReference type="NCBI Taxonomy" id="418985"/>
    <lineage>
        <taxon>Eukaryota</taxon>
        <taxon>Metazoa</taxon>
        <taxon>Ecdysozoa</taxon>
        <taxon>Arthropoda</taxon>
        <taxon>Chelicerata</taxon>
        <taxon>Arachnida</taxon>
        <taxon>Acari</taxon>
        <taxon>Parasitiformes</taxon>
        <taxon>Mesostigmata</taxon>
        <taxon>Gamasina</taxon>
        <taxon>Dermanyssoidea</taxon>
        <taxon>Laelapidae</taxon>
        <taxon>Tropilaelaps</taxon>
    </lineage>
</organism>
<comment type="caution">
    <text evidence="2">The sequence shown here is derived from an EMBL/GenBank/DDBJ whole genome shotgun (WGS) entry which is preliminary data.</text>
</comment>
<accession>A0A1V9XDE3</accession>
<feature type="region of interest" description="Disordered" evidence="1">
    <location>
        <begin position="361"/>
        <end position="467"/>
    </location>
</feature>
<feature type="region of interest" description="Disordered" evidence="1">
    <location>
        <begin position="106"/>
        <end position="130"/>
    </location>
</feature>
<evidence type="ECO:0000313" key="3">
    <source>
        <dbReference type="Proteomes" id="UP000192247"/>
    </source>
</evidence>
<keyword evidence="3" id="KW-1185">Reference proteome</keyword>
<dbReference type="AlphaFoldDB" id="A0A1V9XDE3"/>
<dbReference type="EMBL" id="MNPL01014616">
    <property type="protein sequence ID" value="OQR71423.1"/>
    <property type="molecule type" value="Genomic_DNA"/>
</dbReference>
<gene>
    <name evidence="2" type="ORF">BIW11_11011</name>
</gene>
<protein>
    <submittedName>
        <fullName evidence="2">Uncharacterized protein</fullName>
    </submittedName>
</protein>
<name>A0A1V9XDE3_9ACAR</name>
<feature type="region of interest" description="Disordered" evidence="1">
    <location>
        <begin position="172"/>
        <end position="223"/>
    </location>
</feature>
<dbReference type="InParanoid" id="A0A1V9XDE3"/>
<dbReference type="Proteomes" id="UP000192247">
    <property type="component" value="Unassembled WGS sequence"/>
</dbReference>
<feature type="region of interest" description="Disordered" evidence="1">
    <location>
        <begin position="642"/>
        <end position="666"/>
    </location>
</feature>
<reference evidence="2 3" key="1">
    <citation type="journal article" date="2017" name="Gigascience">
        <title>Draft genome of the honey bee ectoparasitic mite, Tropilaelaps mercedesae, is shaped by the parasitic life history.</title>
        <authorList>
            <person name="Dong X."/>
            <person name="Armstrong S.D."/>
            <person name="Xia D."/>
            <person name="Makepeace B.L."/>
            <person name="Darby A.C."/>
            <person name="Kadowaki T."/>
        </authorList>
    </citation>
    <scope>NUCLEOTIDE SEQUENCE [LARGE SCALE GENOMIC DNA]</scope>
    <source>
        <strain evidence="2">Wuxi-XJTLU</strain>
    </source>
</reference>
<feature type="compositionally biased region" description="Basic and acidic residues" evidence="1">
    <location>
        <begin position="361"/>
        <end position="379"/>
    </location>
</feature>
<evidence type="ECO:0000256" key="1">
    <source>
        <dbReference type="SAM" id="MobiDB-lite"/>
    </source>
</evidence>
<feature type="compositionally biased region" description="Low complexity" evidence="1">
    <location>
        <begin position="654"/>
        <end position="666"/>
    </location>
</feature>